<organism evidence="3">
    <name type="scientific">Homalodisca liturata</name>
    <dbReference type="NCBI Taxonomy" id="320908"/>
    <lineage>
        <taxon>Eukaryota</taxon>
        <taxon>Metazoa</taxon>
        <taxon>Ecdysozoa</taxon>
        <taxon>Arthropoda</taxon>
        <taxon>Hexapoda</taxon>
        <taxon>Insecta</taxon>
        <taxon>Pterygota</taxon>
        <taxon>Neoptera</taxon>
        <taxon>Paraneoptera</taxon>
        <taxon>Hemiptera</taxon>
        <taxon>Auchenorrhyncha</taxon>
        <taxon>Membracoidea</taxon>
        <taxon>Cicadellidae</taxon>
        <taxon>Cicadellinae</taxon>
        <taxon>Proconiini</taxon>
        <taxon>Homalodisca</taxon>
    </lineage>
</organism>
<dbReference type="PANTHER" id="PTHR14972">
    <property type="entry name" value="AGAP011572-PA"/>
    <property type="match status" value="1"/>
</dbReference>
<protein>
    <recommendedName>
        <fullName evidence="4">Glucocorticoid-induced transcript 1 protein</fullName>
    </recommendedName>
</protein>
<feature type="region of interest" description="Disordered" evidence="2">
    <location>
        <begin position="226"/>
        <end position="246"/>
    </location>
</feature>
<feature type="compositionally biased region" description="Polar residues" evidence="2">
    <location>
        <begin position="290"/>
        <end position="318"/>
    </location>
</feature>
<evidence type="ECO:0000256" key="2">
    <source>
        <dbReference type="SAM" id="MobiDB-lite"/>
    </source>
</evidence>
<feature type="compositionally biased region" description="Basic and acidic residues" evidence="2">
    <location>
        <begin position="323"/>
        <end position="332"/>
    </location>
</feature>
<accession>A0A1B6HY80</accession>
<feature type="compositionally biased region" description="Low complexity" evidence="2">
    <location>
        <begin position="268"/>
        <end position="283"/>
    </location>
</feature>
<name>A0A1B6HY80_9HEMI</name>
<dbReference type="Pfam" id="PF15388">
    <property type="entry name" value="FAM117"/>
    <property type="match status" value="1"/>
</dbReference>
<evidence type="ECO:0008006" key="4">
    <source>
        <dbReference type="Google" id="ProtNLM"/>
    </source>
</evidence>
<feature type="region of interest" description="Disordered" evidence="2">
    <location>
        <begin position="1"/>
        <end position="74"/>
    </location>
</feature>
<proteinExistence type="predicted"/>
<evidence type="ECO:0000256" key="1">
    <source>
        <dbReference type="ARBA" id="ARBA00022553"/>
    </source>
</evidence>
<dbReference type="EMBL" id="GECU01028092">
    <property type="protein sequence ID" value="JAS79614.1"/>
    <property type="molecule type" value="Transcribed_RNA"/>
</dbReference>
<dbReference type="AlphaFoldDB" id="A0A1B6HY80"/>
<sequence length="396" mass="43292">MSGQSSQWVRKSSPSSKQGPMKATLPMSSLTRQNSNLIQSQNNSPTLSPTSSWKSRTSPDPSLSGLRSPGAVNYRGRCKRHGLEYLSTMRRTASLDAIYLMGQWPRDMYSGLLQVDKATQTDETMGDPRKAHRYTEPGANEDKLEKYIRHRLQRVGKESSSRERTAAFSLMMAPLSSTEHGSQTATPPPFSPVNLPGKHRTPMRSSIEGLNQEIERLVLKATSTLSTEREEEKMQMVHQATPEGHRAPLADLLRSTRSVNTQTPAFTSSSHSSGPPSRESGSPLVVGSLELNSRPSSELQGSGDSSPEQDSRPGTSPRINKFLAREPPDGCERVSLKFSEDASNRKPMLDLSLMEMCPIKPSAACQFKPSLGSAFMPLSRQAAASASASHEPPTQL</sequence>
<feature type="region of interest" description="Disordered" evidence="2">
    <location>
        <begin position="262"/>
        <end position="332"/>
    </location>
</feature>
<dbReference type="InterPro" id="IPR026642">
    <property type="entry name" value="Glcci1/FAM117"/>
</dbReference>
<keyword evidence="1" id="KW-0597">Phosphoprotein</keyword>
<dbReference type="PANTHER" id="PTHR14972:SF8">
    <property type="entry name" value="GLUCOCORTICOID-INDUCED TRANSCRIPT 1 PROTEIN-LIKE ISOFORM X1"/>
    <property type="match status" value="1"/>
</dbReference>
<gene>
    <name evidence="3" type="ORF">g.13442</name>
</gene>
<evidence type="ECO:0000313" key="3">
    <source>
        <dbReference type="EMBL" id="JAS79614.1"/>
    </source>
</evidence>
<reference evidence="3" key="1">
    <citation type="submission" date="2015-11" db="EMBL/GenBank/DDBJ databases">
        <title>De novo transcriptome assembly of four potential Pierce s Disease insect vectors from Arizona vineyards.</title>
        <authorList>
            <person name="Tassone E.E."/>
        </authorList>
    </citation>
    <scope>NUCLEOTIDE SEQUENCE</scope>
</reference>
<feature type="compositionally biased region" description="Polar residues" evidence="2">
    <location>
        <begin position="45"/>
        <end position="61"/>
    </location>
</feature>
<feature type="compositionally biased region" description="Polar residues" evidence="2">
    <location>
        <begin position="1"/>
        <end position="18"/>
    </location>
</feature>
<feature type="compositionally biased region" description="Low complexity" evidence="2">
    <location>
        <begin position="33"/>
        <end position="44"/>
    </location>
</feature>